<comment type="caution">
    <text evidence="1">The sequence shown here is derived from an EMBL/GenBank/DDBJ whole genome shotgun (WGS) entry which is preliminary data.</text>
</comment>
<dbReference type="Proteomes" id="UP000233469">
    <property type="component" value="Unassembled WGS sequence"/>
</dbReference>
<dbReference type="VEuPathDB" id="FungiDB:RhiirFUN_023541"/>
<proteinExistence type="predicted"/>
<evidence type="ECO:0000313" key="1">
    <source>
        <dbReference type="EMBL" id="PKK65298.1"/>
    </source>
</evidence>
<accession>A0A2N1MUL2</accession>
<protein>
    <submittedName>
        <fullName evidence="1">Uncharacterized protein</fullName>
    </submittedName>
</protein>
<sequence>MCPDRHNWPGDDIGRETIMSEGQIRPKNLTLYKGPMLEDKVLVQFRIRIVLLL</sequence>
<organism evidence="1 2">
    <name type="scientific">Rhizophagus irregularis</name>
    <dbReference type="NCBI Taxonomy" id="588596"/>
    <lineage>
        <taxon>Eukaryota</taxon>
        <taxon>Fungi</taxon>
        <taxon>Fungi incertae sedis</taxon>
        <taxon>Mucoromycota</taxon>
        <taxon>Glomeromycotina</taxon>
        <taxon>Glomeromycetes</taxon>
        <taxon>Glomerales</taxon>
        <taxon>Glomeraceae</taxon>
        <taxon>Rhizophagus</taxon>
    </lineage>
</organism>
<reference evidence="1 2" key="2">
    <citation type="submission" date="2017-10" db="EMBL/GenBank/DDBJ databases">
        <title>Extensive intraspecific genome diversity in a model arbuscular mycorrhizal fungus.</title>
        <authorList>
            <person name="Chen E.C.H."/>
            <person name="Morin E."/>
            <person name="Baudet D."/>
            <person name="Noel J."/>
            <person name="Ndikumana S."/>
            <person name="Charron P."/>
            <person name="St-Onge C."/>
            <person name="Giorgi J."/>
            <person name="Grigoriev I.V."/>
            <person name="Roux C."/>
            <person name="Martin F.M."/>
            <person name="Corradi N."/>
        </authorList>
    </citation>
    <scope>NUCLEOTIDE SEQUENCE [LARGE SCALE GENOMIC DNA]</scope>
    <source>
        <strain evidence="1 2">C2</strain>
    </source>
</reference>
<dbReference type="EMBL" id="LLXL01001292">
    <property type="protein sequence ID" value="PKK65298.1"/>
    <property type="molecule type" value="Genomic_DNA"/>
</dbReference>
<dbReference type="AlphaFoldDB" id="A0A2N1MUL2"/>
<gene>
    <name evidence="1" type="ORF">RhiirC2_755308</name>
</gene>
<reference evidence="1 2" key="1">
    <citation type="submission" date="2016-04" db="EMBL/GenBank/DDBJ databases">
        <title>Genome analyses suggest a sexual origin of heterokaryosis in a supposedly ancient asexual fungus.</title>
        <authorList>
            <person name="Ropars J."/>
            <person name="Sedzielewska K."/>
            <person name="Noel J."/>
            <person name="Charron P."/>
            <person name="Farinelli L."/>
            <person name="Marton T."/>
            <person name="Kruger M."/>
            <person name="Pelin A."/>
            <person name="Brachmann A."/>
            <person name="Corradi N."/>
        </authorList>
    </citation>
    <scope>NUCLEOTIDE SEQUENCE [LARGE SCALE GENOMIC DNA]</scope>
    <source>
        <strain evidence="1 2">C2</strain>
    </source>
</reference>
<name>A0A2N1MUL2_9GLOM</name>
<evidence type="ECO:0000313" key="2">
    <source>
        <dbReference type="Proteomes" id="UP000233469"/>
    </source>
</evidence>
<dbReference type="VEuPathDB" id="FungiDB:FUN_010067"/>